<sequence>MGYNKYSSIDTVFFERLDYYLLRMGFGICSWTFNAAPEYYKQGMELIKRVINKF</sequence>
<gene>
    <name evidence="1" type="ORF">ABG79_02020</name>
</gene>
<dbReference type="Proteomes" id="UP000052015">
    <property type="component" value="Unassembled WGS sequence"/>
</dbReference>
<protein>
    <submittedName>
        <fullName evidence="1">Uncharacterized protein</fullName>
    </submittedName>
</protein>
<reference evidence="1 2" key="1">
    <citation type="submission" date="2015-09" db="EMBL/GenBank/DDBJ databases">
        <title>Draft genome sequence of a Caloramator mitchellensis, a moderate thermophile from the Great Artesian Basin of Australia.</title>
        <authorList>
            <person name="Patel B.K."/>
        </authorList>
    </citation>
    <scope>NUCLEOTIDE SEQUENCE [LARGE SCALE GENOMIC DNA]</scope>
    <source>
        <strain evidence="1 2">VF08</strain>
    </source>
</reference>
<accession>A0A0R3JRR2</accession>
<evidence type="ECO:0000313" key="2">
    <source>
        <dbReference type="Proteomes" id="UP000052015"/>
    </source>
</evidence>
<dbReference type="AlphaFoldDB" id="A0A0R3JRR2"/>
<dbReference type="EMBL" id="LKHP01000014">
    <property type="protein sequence ID" value="KRQ86179.1"/>
    <property type="molecule type" value="Genomic_DNA"/>
</dbReference>
<name>A0A0R3JRR2_CALMK</name>
<comment type="caution">
    <text evidence="1">The sequence shown here is derived from an EMBL/GenBank/DDBJ whole genome shotgun (WGS) entry which is preliminary data.</text>
</comment>
<dbReference type="STRING" id="908809.ABG79_02020"/>
<proteinExistence type="predicted"/>
<evidence type="ECO:0000313" key="1">
    <source>
        <dbReference type="EMBL" id="KRQ86179.1"/>
    </source>
</evidence>
<organism evidence="1 2">
    <name type="scientific">Caloramator mitchellensis</name>
    <dbReference type="NCBI Taxonomy" id="908809"/>
    <lineage>
        <taxon>Bacteria</taxon>
        <taxon>Bacillati</taxon>
        <taxon>Bacillota</taxon>
        <taxon>Clostridia</taxon>
        <taxon>Eubacteriales</taxon>
        <taxon>Clostridiaceae</taxon>
        <taxon>Caloramator</taxon>
    </lineage>
</organism>
<keyword evidence="2" id="KW-1185">Reference proteome</keyword>